<keyword evidence="2" id="KW-0902">Two-component regulatory system</keyword>
<reference evidence="11 12" key="3">
    <citation type="submission" date="2020-08" db="EMBL/GenBank/DDBJ databases">
        <title>Genomic Encyclopedia of Type Strains, Phase IV (KMG-IV): sequencing the most valuable type-strain genomes for metagenomic binning, comparative biology and taxonomic classification.</title>
        <authorList>
            <person name="Goeker M."/>
        </authorList>
    </citation>
    <scope>NUCLEOTIDE SEQUENCE [LARGE SCALE GENOMIC DNA]</scope>
    <source>
        <strain evidence="11 12">DSM 27521</strain>
    </source>
</reference>
<dbReference type="Gene3D" id="6.10.250.690">
    <property type="match status" value="1"/>
</dbReference>
<dbReference type="InterPro" id="IPR039420">
    <property type="entry name" value="WalR-like"/>
</dbReference>
<evidence type="ECO:0000256" key="2">
    <source>
        <dbReference type="ARBA" id="ARBA00023012"/>
    </source>
</evidence>
<dbReference type="EMBL" id="BNAJ01000013">
    <property type="protein sequence ID" value="GHF59668.1"/>
    <property type="molecule type" value="Genomic_DNA"/>
</dbReference>
<dbReference type="GO" id="GO:0000976">
    <property type="term" value="F:transcription cis-regulatory region binding"/>
    <property type="evidence" value="ECO:0007669"/>
    <property type="project" value="TreeGrafter"/>
</dbReference>
<evidence type="ECO:0000256" key="7">
    <source>
        <dbReference type="PROSITE-ProRule" id="PRU01091"/>
    </source>
</evidence>
<dbReference type="InterPro" id="IPR001867">
    <property type="entry name" value="OmpR/PhoB-type_DNA-bd"/>
</dbReference>
<keyword evidence="3" id="KW-0805">Transcription regulation</keyword>
<evidence type="ECO:0000256" key="1">
    <source>
        <dbReference type="ARBA" id="ARBA00022553"/>
    </source>
</evidence>
<dbReference type="SUPFAM" id="SSF52172">
    <property type="entry name" value="CheY-like"/>
    <property type="match status" value="1"/>
</dbReference>
<dbReference type="Pfam" id="PF00486">
    <property type="entry name" value="Trans_reg_C"/>
    <property type="match status" value="1"/>
</dbReference>
<evidence type="ECO:0000256" key="4">
    <source>
        <dbReference type="ARBA" id="ARBA00023125"/>
    </source>
</evidence>
<dbReference type="Pfam" id="PF00072">
    <property type="entry name" value="Response_reg"/>
    <property type="match status" value="1"/>
</dbReference>
<keyword evidence="5" id="KW-0804">Transcription</keyword>
<accession>A0A7W8KKQ7</accession>
<dbReference type="Proteomes" id="UP000619376">
    <property type="component" value="Unassembled WGS sequence"/>
</dbReference>
<dbReference type="EMBL" id="JACHFK010000012">
    <property type="protein sequence ID" value="MBB5378329.1"/>
    <property type="molecule type" value="Genomic_DNA"/>
</dbReference>
<gene>
    <name evidence="10" type="ORF">GCM10017781_40020</name>
    <name evidence="11" type="ORF">HNQ07_003835</name>
</gene>
<feature type="modified residue" description="4-aspartylphosphate" evidence="6">
    <location>
        <position position="61"/>
    </location>
</feature>
<reference evidence="10" key="1">
    <citation type="journal article" date="2014" name="Int. J. Syst. Evol. Microbiol.">
        <title>Complete genome of a new Firmicutes species belonging to the dominant human colonic microbiota ('Ruminococcus bicirculans') reveals two chromosomes and a selective capacity to utilize plant glucans.</title>
        <authorList>
            <consortium name="NISC Comparative Sequencing Program"/>
            <person name="Wegmann U."/>
            <person name="Louis P."/>
            <person name="Goesmann A."/>
            <person name="Henrissat B."/>
            <person name="Duncan S.H."/>
            <person name="Flint H.J."/>
        </authorList>
    </citation>
    <scope>NUCLEOTIDE SEQUENCE</scope>
    <source>
        <strain evidence="10">CGMCC 1.18437</strain>
    </source>
</reference>
<evidence type="ECO:0000259" key="8">
    <source>
        <dbReference type="PROSITE" id="PS50110"/>
    </source>
</evidence>
<comment type="caution">
    <text evidence="11">The sequence shown here is derived from an EMBL/GenBank/DDBJ whole genome shotgun (WGS) entry which is preliminary data.</text>
</comment>
<keyword evidence="4 7" id="KW-0238">DNA-binding</keyword>
<dbReference type="CDD" id="cd00383">
    <property type="entry name" value="trans_reg_C"/>
    <property type="match status" value="1"/>
</dbReference>
<feature type="domain" description="Response regulatory" evidence="8">
    <location>
        <begin position="12"/>
        <end position="125"/>
    </location>
</feature>
<dbReference type="FunFam" id="3.40.50.2300:FF:000001">
    <property type="entry name" value="DNA-binding response regulator PhoB"/>
    <property type="match status" value="1"/>
</dbReference>
<dbReference type="GO" id="GO:0006355">
    <property type="term" value="P:regulation of DNA-templated transcription"/>
    <property type="evidence" value="ECO:0007669"/>
    <property type="project" value="InterPro"/>
</dbReference>
<reference evidence="10" key="4">
    <citation type="submission" date="2024-05" db="EMBL/GenBank/DDBJ databases">
        <authorList>
            <person name="Sun Q."/>
            <person name="Zhou Y."/>
        </authorList>
    </citation>
    <scope>NUCLEOTIDE SEQUENCE</scope>
    <source>
        <strain evidence="10">CGMCC 1.18437</strain>
    </source>
</reference>
<evidence type="ECO:0000256" key="3">
    <source>
        <dbReference type="ARBA" id="ARBA00023015"/>
    </source>
</evidence>
<evidence type="ECO:0000313" key="11">
    <source>
        <dbReference type="EMBL" id="MBB5378329.1"/>
    </source>
</evidence>
<dbReference type="PANTHER" id="PTHR48111:SF28">
    <property type="entry name" value="TRANSCRIPTIONAL REGULATORY PROTEIN TCRX-RELATED"/>
    <property type="match status" value="1"/>
</dbReference>
<dbReference type="PROSITE" id="PS50110">
    <property type="entry name" value="RESPONSE_REGULATORY"/>
    <property type="match status" value="1"/>
</dbReference>
<sequence length="231" mass="25218">MTPPDARPAAPSLLVVEDDPGIREYLSLGFHYEGFRVRTAATGSEALAEAAREAPDVLLLDVMLPGLDGFAVLRALRERSQVPVLMLTARDGVDDRIAGLTGGADDYLVKPFHFGELVARVHALLRRAQPERSRVLSYADVTLDTDLREAARAGRALDLSPRALGLLEALLRHPERALSKSLLLDTVWGPAFLGDDNIVEVYVRQLRRALGDPDLIHTVRGVGYALRLKSA</sequence>
<evidence type="ECO:0000256" key="5">
    <source>
        <dbReference type="ARBA" id="ARBA00023163"/>
    </source>
</evidence>
<dbReference type="Proteomes" id="UP000539473">
    <property type="component" value="Unassembled WGS sequence"/>
</dbReference>
<dbReference type="InterPro" id="IPR036388">
    <property type="entry name" value="WH-like_DNA-bd_sf"/>
</dbReference>
<dbReference type="RefSeq" id="WP_184114741.1">
    <property type="nucleotide sequence ID" value="NZ_BNAJ01000013.1"/>
</dbReference>
<dbReference type="InterPro" id="IPR011006">
    <property type="entry name" value="CheY-like_superfamily"/>
</dbReference>
<evidence type="ECO:0000256" key="6">
    <source>
        <dbReference type="PROSITE-ProRule" id="PRU00169"/>
    </source>
</evidence>
<evidence type="ECO:0000259" key="9">
    <source>
        <dbReference type="PROSITE" id="PS51755"/>
    </source>
</evidence>
<dbReference type="GO" id="GO:0005829">
    <property type="term" value="C:cytosol"/>
    <property type="evidence" value="ECO:0007669"/>
    <property type="project" value="TreeGrafter"/>
</dbReference>
<evidence type="ECO:0000313" key="10">
    <source>
        <dbReference type="EMBL" id="GHF59668.1"/>
    </source>
</evidence>
<dbReference type="SMART" id="SM00862">
    <property type="entry name" value="Trans_reg_C"/>
    <property type="match status" value="1"/>
</dbReference>
<keyword evidence="1 6" id="KW-0597">Phosphoprotein</keyword>
<dbReference type="SMART" id="SM00448">
    <property type="entry name" value="REC"/>
    <property type="match status" value="1"/>
</dbReference>
<dbReference type="GO" id="GO:0000156">
    <property type="term" value="F:phosphorelay response regulator activity"/>
    <property type="evidence" value="ECO:0007669"/>
    <property type="project" value="TreeGrafter"/>
</dbReference>
<dbReference type="GO" id="GO:0032993">
    <property type="term" value="C:protein-DNA complex"/>
    <property type="evidence" value="ECO:0007669"/>
    <property type="project" value="TreeGrafter"/>
</dbReference>
<organism evidence="11 12">
    <name type="scientific">Deinococcus metalli</name>
    <dbReference type="NCBI Taxonomy" id="1141878"/>
    <lineage>
        <taxon>Bacteria</taxon>
        <taxon>Thermotogati</taxon>
        <taxon>Deinococcota</taxon>
        <taxon>Deinococci</taxon>
        <taxon>Deinococcales</taxon>
        <taxon>Deinococcaceae</taxon>
        <taxon>Deinococcus</taxon>
    </lineage>
</organism>
<keyword evidence="13" id="KW-1185">Reference proteome</keyword>
<dbReference type="PANTHER" id="PTHR48111">
    <property type="entry name" value="REGULATOR OF RPOS"/>
    <property type="match status" value="1"/>
</dbReference>
<dbReference type="Gene3D" id="3.40.50.2300">
    <property type="match status" value="1"/>
</dbReference>
<proteinExistence type="predicted"/>
<feature type="DNA-binding region" description="OmpR/PhoB-type" evidence="7">
    <location>
        <begin position="133"/>
        <end position="228"/>
    </location>
</feature>
<evidence type="ECO:0000313" key="12">
    <source>
        <dbReference type="Proteomes" id="UP000539473"/>
    </source>
</evidence>
<evidence type="ECO:0000313" key="13">
    <source>
        <dbReference type="Proteomes" id="UP000619376"/>
    </source>
</evidence>
<dbReference type="InterPro" id="IPR001789">
    <property type="entry name" value="Sig_transdc_resp-reg_receiver"/>
</dbReference>
<protein>
    <submittedName>
        <fullName evidence="10">DNA-binding response regulator</fullName>
    </submittedName>
    <submittedName>
        <fullName evidence="11">Two-component system response regulator MprA</fullName>
    </submittedName>
</protein>
<reference evidence="13" key="2">
    <citation type="journal article" date="2019" name="Int. J. Syst. Evol. Microbiol.">
        <title>The Global Catalogue of Microorganisms (GCM) 10K type strain sequencing project: providing services to taxonomists for standard genome sequencing and annotation.</title>
        <authorList>
            <consortium name="The Broad Institute Genomics Platform"/>
            <consortium name="The Broad Institute Genome Sequencing Center for Infectious Disease"/>
            <person name="Wu L."/>
            <person name="Ma J."/>
        </authorList>
    </citation>
    <scope>NUCLEOTIDE SEQUENCE [LARGE SCALE GENOMIC DNA]</scope>
    <source>
        <strain evidence="13">CGMCC 1.18437</strain>
    </source>
</reference>
<dbReference type="AlphaFoldDB" id="A0A7W8KKQ7"/>
<name>A0A7W8KKQ7_9DEIO</name>
<feature type="domain" description="OmpR/PhoB-type" evidence="9">
    <location>
        <begin position="133"/>
        <end position="228"/>
    </location>
</feature>
<dbReference type="Gene3D" id="1.10.10.10">
    <property type="entry name" value="Winged helix-like DNA-binding domain superfamily/Winged helix DNA-binding domain"/>
    <property type="match status" value="1"/>
</dbReference>
<dbReference type="PROSITE" id="PS51755">
    <property type="entry name" value="OMPR_PHOB"/>
    <property type="match status" value="1"/>
</dbReference>